<comment type="caution">
    <text evidence="1">The sequence shown here is derived from an EMBL/GenBank/DDBJ whole genome shotgun (WGS) entry which is preliminary data.</text>
</comment>
<dbReference type="AlphaFoldDB" id="A0A2J7ZHL7"/>
<keyword evidence="2" id="KW-1185">Reference proteome</keyword>
<organism evidence="1 2">
    <name type="scientific">Tetrabaena socialis</name>
    <dbReference type="NCBI Taxonomy" id="47790"/>
    <lineage>
        <taxon>Eukaryota</taxon>
        <taxon>Viridiplantae</taxon>
        <taxon>Chlorophyta</taxon>
        <taxon>core chlorophytes</taxon>
        <taxon>Chlorophyceae</taxon>
        <taxon>CS clade</taxon>
        <taxon>Chlamydomonadales</taxon>
        <taxon>Tetrabaenaceae</taxon>
        <taxon>Tetrabaena</taxon>
    </lineage>
</organism>
<protein>
    <submittedName>
        <fullName evidence="1">Uncharacterized protein</fullName>
    </submittedName>
</protein>
<sequence length="227" mass="24845">MEVQVNHTNTQNTNDLIAAQARQQLEGTESAVTAGGTPAVPELSVDAYKEVLELLSKGIKAGAQLAAALKRLPAGATTLVRAFKKTSACVFGSPQSFASLRSRMLSVWYLYGPFNAYLTLNPSELSAHIVFRMAGRNYSLDLNGMPSSDRVKSAERYRTVCSNPVLCARFFNLFLLRCVFGLAARSFFNHSFCAVFLGWPPGATEQQDPACFFGQVLAWYFKCECTG</sequence>
<reference evidence="1 2" key="1">
    <citation type="journal article" date="2017" name="Mol. Biol. Evol.">
        <title>The 4-celled Tetrabaena socialis nuclear genome reveals the essential components for genetic control of cell number at the origin of multicellularity in the volvocine lineage.</title>
        <authorList>
            <person name="Featherston J."/>
            <person name="Arakaki Y."/>
            <person name="Hanschen E.R."/>
            <person name="Ferris P.J."/>
            <person name="Michod R.E."/>
            <person name="Olson B.J.S.C."/>
            <person name="Nozaki H."/>
            <person name="Durand P.M."/>
        </authorList>
    </citation>
    <scope>NUCLEOTIDE SEQUENCE [LARGE SCALE GENOMIC DNA]</scope>
    <source>
        <strain evidence="1 2">NIES-571</strain>
    </source>
</reference>
<proteinExistence type="predicted"/>
<gene>
    <name evidence="1" type="ORF">TSOC_014455</name>
</gene>
<dbReference type="Proteomes" id="UP000236333">
    <property type="component" value="Unassembled WGS sequence"/>
</dbReference>
<dbReference type="OrthoDB" id="432234at2759"/>
<evidence type="ECO:0000313" key="1">
    <source>
        <dbReference type="EMBL" id="PNG99760.1"/>
    </source>
</evidence>
<name>A0A2J7ZHL7_9CHLO</name>
<dbReference type="EMBL" id="PGGS01002194">
    <property type="protein sequence ID" value="PNG99760.1"/>
    <property type="molecule type" value="Genomic_DNA"/>
</dbReference>
<accession>A0A2J7ZHL7</accession>
<evidence type="ECO:0000313" key="2">
    <source>
        <dbReference type="Proteomes" id="UP000236333"/>
    </source>
</evidence>